<evidence type="ECO:0000313" key="3">
    <source>
        <dbReference type="Proteomes" id="UP001432027"/>
    </source>
</evidence>
<comment type="caution">
    <text evidence="2">The sequence shown here is derived from an EMBL/GenBank/DDBJ whole genome shotgun (WGS) entry which is preliminary data.</text>
</comment>
<keyword evidence="1" id="KW-0812">Transmembrane</keyword>
<reference evidence="2" key="1">
    <citation type="submission" date="2023-10" db="EMBL/GenBank/DDBJ databases">
        <title>Genome assembly of Pristionchus species.</title>
        <authorList>
            <person name="Yoshida K."/>
            <person name="Sommer R.J."/>
        </authorList>
    </citation>
    <scope>NUCLEOTIDE SEQUENCE</scope>
    <source>
        <strain evidence="2">RS0144</strain>
    </source>
</reference>
<gene>
    <name evidence="2" type="ORF">PENTCL1PPCAC_12715</name>
</gene>
<sequence>MKEVINDALKMHGQDVEFSTTRTIELARDDRINYTASNNVSHSIRLQNVALHVCSPHDCVSFATEINSITCPQSLQIGLYLAFGITAMLCAIVLISIVVFVYIRFFKKSPVEERKRSGIHLRHISISVAKLEPDSSLFVVLSRFSDSFIICLHYMRLMKSHAKSELLHVFTYFLSLCSVNSGMQNLSLISLQKIVFVDKSNQNPYSISP</sequence>
<keyword evidence="3" id="KW-1185">Reference proteome</keyword>
<evidence type="ECO:0000256" key="1">
    <source>
        <dbReference type="SAM" id="Phobius"/>
    </source>
</evidence>
<keyword evidence="1" id="KW-0472">Membrane</keyword>
<feature type="transmembrane region" description="Helical" evidence="1">
    <location>
        <begin position="77"/>
        <end position="106"/>
    </location>
</feature>
<keyword evidence="1" id="KW-1133">Transmembrane helix</keyword>
<organism evidence="2 3">
    <name type="scientific">Pristionchus entomophagus</name>
    <dbReference type="NCBI Taxonomy" id="358040"/>
    <lineage>
        <taxon>Eukaryota</taxon>
        <taxon>Metazoa</taxon>
        <taxon>Ecdysozoa</taxon>
        <taxon>Nematoda</taxon>
        <taxon>Chromadorea</taxon>
        <taxon>Rhabditida</taxon>
        <taxon>Rhabditina</taxon>
        <taxon>Diplogasteromorpha</taxon>
        <taxon>Diplogasteroidea</taxon>
        <taxon>Neodiplogasteridae</taxon>
        <taxon>Pristionchus</taxon>
    </lineage>
</organism>
<dbReference type="EMBL" id="BTSX01000003">
    <property type="protein sequence ID" value="GMS90540.1"/>
    <property type="molecule type" value="Genomic_DNA"/>
</dbReference>
<protein>
    <submittedName>
        <fullName evidence="2">Uncharacterized protein</fullName>
    </submittedName>
</protein>
<name>A0AAV5TDJ9_9BILA</name>
<evidence type="ECO:0000313" key="2">
    <source>
        <dbReference type="EMBL" id="GMS90540.1"/>
    </source>
</evidence>
<proteinExistence type="predicted"/>
<accession>A0AAV5TDJ9</accession>
<dbReference type="AlphaFoldDB" id="A0AAV5TDJ9"/>
<dbReference type="Proteomes" id="UP001432027">
    <property type="component" value="Unassembled WGS sequence"/>
</dbReference>